<name>A0A0C1ZC51_9VIBR</name>
<dbReference type="PANTHER" id="PTHR37418:SF2">
    <property type="entry name" value="3-KETO-5-AMINOHEXANOATE CLEAVAGE ENZYME"/>
    <property type="match status" value="1"/>
</dbReference>
<gene>
    <name evidence="5" type="ORF">H735_24525</name>
</gene>
<protein>
    <recommendedName>
        <fullName evidence="7">Class III aminotransferase</fullName>
    </recommendedName>
</protein>
<keyword evidence="2" id="KW-0808">Transferase</keyword>
<evidence type="ECO:0008006" key="7">
    <source>
        <dbReference type="Google" id="ProtNLM"/>
    </source>
</evidence>
<evidence type="ECO:0000256" key="1">
    <source>
        <dbReference type="ARBA" id="ARBA00001947"/>
    </source>
</evidence>
<dbReference type="RefSeq" id="WP_020195000.1">
    <property type="nucleotide sequence ID" value="NZ_BAOH01000010.1"/>
</dbReference>
<dbReference type="GO" id="GO:0043720">
    <property type="term" value="F:3-keto-5-aminohexanoate cleavage activity"/>
    <property type="evidence" value="ECO:0007669"/>
    <property type="project" value="InterPro"/>
</dbReference>
<proteinExistence type="predicted"/>
<dbReference type="AlphaFoldDB" id="A0A0C1ZC51"/>
<evidence type="ECO:0000313" key="5">
    <source>
        <dbReference type="EMBL" id="KIF50451.1"/>
    </source>
</evidence>
<dbReference type="GO" id="GO:0046872">
    <property type="term" value="F:metal ion binding"/>
    <property type="evidence" value="ECO:0007669"/>
    <property type="project" value="UniProtKB-KW"/>
</dbReference>
<accession>A0A0C1ZC51</accession>
<dbReference type="Proteomes" id="UP000031586">
    <property type="component" value="Unassembled WGS sequence"/>
</dbReference>
<comment type="cofactor">
    <cofactor evidence="1">
        <name>Zn(2+)</name>
        <dbReference type="ChEBI" id="CHEBI:29105"/>
    </cofactor>
</comment>
<keyword evidence="3" id="KW-0479">Metal-binding</keyword>
<sequence length="281" mass="31388">MVINSPIERARIAIIVAPNGAKKTKQDHAQLPMNTEEMVAEAKACQTAGSTMIHLHARDVQGRHSLEVDDNLEIYHAVKAAVGNSMIVQLTTEAVGMYSPQQQMALIKVVKPEAASFALRELIPDEQSEEQGLVFFDWVASQGILSQIILYDQADIERYFSLRERGVLPKQNQHALVVLGRYHEPQQSSPWDLRALHLERFIEENVRCAVCAFGAREQDCLTHAMLLGLDVRVGFENNHLSSDGQLAKSNAEQVRRLKEICELLDVPLHDAESFRLSLSGS</sequence>
<dbReference type="Gene3D" id="3.20.20.70">
    <property type="entry name" value="Aldolase class I"/>
    <property type="match status" value="1"/>
</dbReference>
<organism evidence="5 6">
    <name type="scientific">Vibrio owensii CAIM 1854 = LMG 25443</name>
    <dbReference type="NCBI Taxonomy" id="1229493"/>
    <lineage>
        <taxon>Bacteria</taxon>
        <taxon>Pseudomonadati</taxon>
        <taxon>Pseudomonadota</taxon>
        <taxon>Gammaproteobacteria</taxon>
        <taxon>Vibrionales</taxon>
        <taxon>Vibrionaceae</taxon>
        <taxon>Vibrio</taxon>
    </lineage>
</organism>
<dbReference type="EMBL" id="JPRD01000052">
    <property type="protein sequence ID" value="KIF50451.1"/>
    <property type="molecule type" value="Genomic_DNA"/>
</dbReference>
<dbReference type="Pfam" id="PF05853">
    <property type="entry name" value="BKACE"/>
    <property type="match status" value="1"/>
</dbReference>
<evidence type="ECO:0000313" key="6">
    <source>
        <dbReference type="Proteomes" id="UP000031586"/>
    </source>
</evidence>
<dbReference type="InterPro" id="IPR013785">
    <property type="entry name" value="Aldolase_TIM"/>
</dbReference>
<dbReference type="PANTHER" id="PTHR37418">
    <property type="entry name" value="3-KETO-5-AMINOHEXANOATE CLEAVAGE ENZYME-RELATED"/>
    <property type="match status" value="1"/>
</dbReference>
<dbReference type="InterPro" id="IPR008567">
    <property type="entry name" value="BKACE"/>
</dbReference>
<evidence type="ECO:0000256" key="2">
    <source>
        <dbReference type="ARBA" id="ARBA00022679"/>
    </source>
</evidence>
<comment type="caution">
    <text evidence="5">The sequence shown here is derived from an EMBL/GenBank/DDBJ whole genome shotgun (WGS) entry which is preliminary data.</text>
</comment>
<reference evidence="5 6" key="1">
    <citation type="submission" date="2014-07" db="EMBL/GenBank/DDBJ databases">
        <title>Unique and conserved regions in Vibrio harveyi and related species in comparison with the shrimp pathogen Vibrio harveyi CAIM 1792.</title>
        <authorList>
            <person name="Espinoza-Valles I."/>
            <person name="Vora G."/>
            <person name="Leekitcharoenphon P."/>
            <person name="Ussery D."/>
            <person name="Hoj L."/>
            <person name="Gomez-Gil B."/>
        </authorList>
    </citation>
    <scope>NUCLEOTIDE SEQUENCE [LARGE SCALE GENOMIC DNA]</scope>
    <source>
        <strain evidence="6">CAIM 1854 / LMG 25443</strain>
    </source>
</reference>
<evidence type="ECO:0000256" key="3">
    <source>
        <dbReference type="ARBA" id="ARBA00022723"/>
    </source>
</evidence>
<dbReference type="PATRIC" id="fig|1229493.5.peg.4474"/>
<evidence type="ECO:0000256" key="4">
    <source>
        <dbReference type="ARBA" id="ARBA00022833"/>
    </source>
</evidence>
<keyword evidence="4" id="KW-0862">Zinc</keyword>